<dbReference type="GO" id="GO:0004721">
    <property type="term" value="F:phosphoprotein phosphatase activity"/>
    <property type="evidence" value="ECO:0007669"/>
    <property type="project" value="InterPro"/>
</dbReference>
<reference evidence="4" key="1">
    <citation type="submission" date="2016-10" db="EMBL/GenBank/DDBJ databases">
        <authorList>
            <person name="Varghese N."/>
        </authorList>
    </citation>
    <scope>NUCLEOTIDE SEQUENCE [LARGE SCALE GENOMIC DNA]</scope>
    <source>
        <strain evidence="4">DSM 45096 / BCRC 16803 / CGMCC 4.1857 / CIP 109030 / JCM 12277 / KCTC 19219 / NBRC 100920 / 33214</strain>
    </source>
</reference>
<dbReference type="SUPFAM" id="SSF52799">
    <property type="entry name" value="(Phosphotyrosine protein) phosphatases II"/>
    <property type="match status" value="1"/>
</dbReference>
<organism evidence="3 4">
    <name type="scientific">Streptacidiphilus jiangxiensis</name>
    <dbReference type="NCBI Taxonomy" id="235985"/>
    <lineage>
        <taxon>Bacteria</taxon>
        <taxon>Bacillati</taxon>
        <taxon>Actinomycetota</taxon>
        <taxon>Actinomycetes</taxon>
        <taxon>Kitasatosporales</taxon>
        <taxon>Streptomycetaceae</taxon>
        <taxon>Streptacidiphilus</taxon>
    </lineage>
</organism>
<dbReference type="Proteomes" id="UP000183015">
    <property type="component" value="Unassembled WGS sequence"/>
</dbReference>
<dbReference type="InterPro" id="IPR029021">
    <property type="entry name" value="Prot-tyrosine_phosphatase-like"/>
</dbReference>
<evidence type="ECO:0000256" key="1">
    <source>
        <dbReference type="ARBA" id="ARBA00009580"/>
    </source>
</evidence>
<gene>
    <name evidence="3" type="ORF">SAMN05414137_105345</name>
</gene>
<dbReference type="PROSITE" id="PS00383">
    <property type="entry name" value="TYR_PHOSPHATASE_1"/>
    <property type="match status" value="1"/>
</dbReference>
<protein>
    <submittedName>
        <fullName evidence="3">Protein-tyrosine phosphatase</fullName>
    </submittedName>
</protein>
<dbReference type="Pfam" id="PF13350">
    <property type="entry name" value="Y_phosphatase3"/>
    <property type="match status" value="1"/>
</dbReference>
<dbReference type="PANTHER" id="PTHR31126:SF1">
    <property type="entry name" value="TYROSINE SPECIFIC PROTEIN PHOSPHATASES DOMAIN-CONTAINING PROTEIN"/>
    <property type="match status" value="1"/>
</dbReference>
<accession>A0A1H7MFK3</accession>
<dbReference type="PANTHER" id="PTHR31126">
    <property type="entry name" value="TYROSINE-PROTEIN PHOSPHATASE"/>
    <property type="match status" value="1"/>
</dbReference>
<dbReference type="InterPro" id="IPR026893">
    <property type="entry name" value="Tyr/Ser_Pase_IphP-type"/>
</dbReference>
<evidence type="ECO:0000313" key="3">
    <source>
        <dbReference type="EMBL" id="SEL09688.1"/>
    </source>
</evidence>
<proteinExistence type="inferred from homology"/>
<keyword evidence="4" id="KW-1185">Reference proteome</keyword>
<sequence length="259" mass="27683">MRNLRDAGGFPTEHGGRVAEALLYRGGSLHELTPEGAARLAELGLRTVIDLRSAPELEVWPDRPFGEQVRFLHLPTFPVRESAAEHAEDAAADAAAQRSEERSEEPSQERAAARDERDAEAGEETLDALYAFMSATAGPAIAATVSALAQPDALPALVHCAVGKDRTGVTVATLLSAFGVSDADIVADYHLSNTGLGLDRGPVFYVDEHGTERRSRPVHEGLILAFLASLRATHGDATQYLLAHGVTKSELKTLRAAFL</sequence>
<dbReference type="InterPro" id="IPR016130">
    <property type="entry name" value="Tyr_Pase_AS"/>
</dbReference>
<comment type="similarity">
    <text evidence="1">Belongs to the protein-tyrosine phosphatase family.</text>
</comment>
<feature type="region of interest" description="Disordered" evidence="2">
    <location>
        <begin position="83"/>
        <end position="120"/>
    </location>
</feature>
<dbReference type="eggNOG" id="COG2365">
    <property type="taxonomic scope" value="Bacteria"/>
</dbReference>
<feature type="compositionally biased region" description="Basic and acidic residues" evidence="2">
    <location>
        <begin position="98"/>
        <end position="120"/>
    </location>
</feature>
<dbReference type="Gene3D" id="3.90.190.10">
    <property type="entry name" value="Protein tyrosine phosphatase superfamily"/>
    <property type="match status" value="1"/>
</dbReference>
<evidence type="ECO:0000313" key="4">
    <source>
        <dbReference type="Proteomes" id="UP000183015"/>
    </source>
</evidence>
<name>A0A1H7MFK3_STRJI</name>
<dbReference type="EMBL" id="FOAZ01000005">
    <property type="protein sequence ID" value="SEL09688.1"/>
    <property type="molecule type" value="Genomic_DNA"/>
</dbReference>
<evidence type="ECO:0000256" key="2">
    <source>
        <dbReference type="SAM" id="MobiDB-lite"/>
    </source>
</evidence>
<dbReference type="STRING" id="235985.SAMN05414137_105345"/>
<dbReference type="AlphaFoldDB" id="A0A1H7MFK3"/>